<gene>
    <name evidence="2" type="ORF">K239x_26220</name>
</gene>
<evidence type="ECO:0000313" key="3">
    <source>
        <dbReference type="Proteomes" id="UP000319817"/>
    </source>
</evidence>
<dbReference type="PANTHER" id="PTHR40076">
    <property type="entry name" value="MEMBRANE PROTEIN-RELATED"/>
    <property type="match status" value="1"/>
</dbReference>
<dbReference type="RefSeq" id="WP_145418377.1">
    <property type="nucleotide sequence ID" value="NZ_CP036526.1"/>
</dbReference>
<keyword evidence="1" id="KW-0472">Membrane</keyword>
<feature type="transmembrane region" description="Helical" evidence="1">
    <location>
        <begin position="117"/>
        <end position="139"/>
    </location>
</feature>
<dbReference type="AlphaFoldDB" id="A0A517NU61"/>
<dbReference type="InterPro" id="IPR010380">
    <property type="entry name" value="DUF975"/>
</dbReference>
<proteinExistence type="predicted"/>
<dbReference type="Proteomes" id="UP000319817">
    <property type="component" value="Chromosome"/>
</dbReference>
<keyword evidence="1" id="KW-1133">Transmembrane helix</keyword>
<keyword evidence="3" id="KW-1185">Reference proteome</keyword>
<evidence type="ECO:0000256" key="1">
    <source>
        <dbReference type="SAM" id="Phobius"/>
    </source>
</evidence>
<keyword evidence="1" id="KW-0812">Transmembrane</keyword>
<protein>
    <submittedName>
        <fullName evidence="2">Uncharacterized protein</fullName>
    </submittedName>
</protein>
<reference evidence="2 3" key="1">
    <citation type="submission" date="2019-02" db="EMBL/GenBank/DDBJ databases">
        <title>Deep-cultivation of Planctomycetes and their phenomic and genomic characterization uncovers novel biology.</title>
        <authorList>
            <person name="Wiegand S."/>
            <person name="Jogler M."/>
            <person name="Boedeker C."/>
            <person name="Pinto D."/>
            <person name="Vollmers J."/>
            <person name="Rivas-Marin E."/>
            <person name="Kohn T."/>
            <person name="Peeters S.H."/>
            <person name="Heuer A."/>
            <person name="Rast P."/>
            <person name="Oberbeckmann S."/>
            <person name="Bunk B."/>
            <person name="Jeske O."/>
            <person name="Meyerdierks A."/>
            <person name="Storesund J.E."/>
            <person name="Kallscheuer N."/>
            <person name="Luecker S."/>
            <person name="Lage O.M."/>
            <person name="Pohl T."/>
            <person name="Merkel B.J."/>
            <person name="Hornburger P."/>
            <person name="Mueller R.-W."/>
            <person name="Bruemmer F."/>
            <person name="Labrenz M."/>
            <person name="Spormann A.M."/>
            <person name="Op den Camp H."/>
            <person name="Overmann J."/>
            <person name="Amann R."/>
            <person name="Jetten M.S.M."/>
            <person name="Mascher T."/>
            <person name="Medema M.H."/>
            <person name="Devos D.P."/>
            <person name="Kaster A.-K."/>
            <person name="Ovreas L."/>
            <person name="Rohde M."/>
            <person name="Galperin M.Y."/>
            <person name="Jogler C."/>
        </authorList>
    </citation>
    <scope>NUCLEOTIDE SEQUENCE [LARGE SCALE GENOMIC DNA]</scope>
    <source>
        <strain evidence="2 3">K23_9</strain>
    </source>
</reference>
<name>A0A517NU61_9BACT</name>
<feature type="transmembrane region" description="Helical" evidence="1">
    <location>
        <begin position="262"/>
        <end position="285"/>
    </location>
</feature>
<feature type="transmembrane region" description="Helical" evidence="1">
    <location>
        <begin position="151"/>
        <end position="180"/>
    </location>
</feature>
<dbReference type="EMBL" id="CP036526">
    <property type="protein sequence ID" value="QDT10665.1"/>
    <property type="molecule type" value="Genomic_DNA"/>
</dbReference>
<sequence length="315" mass="32803">MAIEFLCSQCKQTLSVADNTAGKKAQCPNCNSIVQVPSAGAANQGSAAGSGGTMGSGAGGVTGGGEDPVMNPYASPVETSNLNQREFAGTLPINPQPFDPGNCVSVAWKLFQANAGLLIGATVVIFAVNFGFAFLQTILNEAVGNQGAAMALFGFGISMIGNALQMWLTIGMFRMCIAIARNQPVEFNMLFSGGSSFWRYLGASIIFGLGVGLGMLLLIVPGIYVAITYWPALLLVIDRESGVFESFEQAGVVSKGNRLNSLVLAIFAMLISLLGVLLCGIGLLVTSPLVNLMGAVAYLTMTGQYQGQQSEPNAF</sequence>
<organism evidence="2 3">
    <name type="scientific">Stieleria marina</name>
    <dbReference type="NCBI Taxonomy" id="1930275"/>
    <lineage>
        <taxon>Bacteria</taxon>
        <taxon>Pseudomonadati</taxon>
        <taxon>Planctomycetota</taxon>
        <taxon>Planctomycetia</taxon>
        <taxon>Pirellulales</taxon>
        <taxon>Pirellulaceae</taxon>
        <taxon>Stieleria</taxon>
    </lineage>
</organism>
<feature type="transmembrane region" description="Helical" evidence="1">
    <location>
        <begin position="200"/>
        <end position="227"/>
    </location>
</feature>
<dbReference type="PANTHER" id="PTHR40076:SF1">
    <property type="entry name" value="MEMBRANE PROTEIN"/>
    <property type="match status" value="1"/>
</dbReference>
<evidence type="ECO:0000313" key="2">
    <source>
        <dbReference type="EMBL" id="QDT10665.1"/>
    </source>
</evidence>
<dbReference type="OrthoDB" id="278173at2"/>
<accession>A0A517NU61</accession>